<protein>
    <submittedName>
        <fullName evidence="4">Glycosyltransferase family 4 protein</fullName>
    </submittedName>
</protein>
<dbReference type="Pfam" id="PF13439">
    <property type="entry name" value="Glyco_transf_4"/>
    <property type="match status" value="1"/>
</dbReference>
<evidence type="ECO:0000256" key="1">
    <source>
        <dbReference type="ARBA" id="ARBA00022679"/>
    </source>
</evidence>
<dbReference type="PANTHER" id="PTHR46401:SF2">
    <property type="entry name" value="GLYCOSYLTRANSFERASE WBBK-RELATED"/>
    <property type="match status" value="1"/>
</dbReference>
<dbReference type="InterPro" id="IPR001296">
    <property type="entry name" value="Glyco_trans_1"/>
</dbReference>
<dbReference type="Proteomes" id="UP000594800">
    <property type="component" value="Chromosome"/>
</dbReference>
<dbReference type="SUPFAM" id="SSF53756">
    <property type="entry name" value="UDP-Glycosyltransferase/glycogen phosphorylase"/>
    <property type="match status" value="1"/>
</dbReference>
<name>A0A7S9LPM2_9RHOB</name>
<dbReference type="Gene3D" id="3.40.50.2000">
    <property type="entry name" value="Glycogen Phosphorylase B"/>
    <property type="match status" value="2"/>
</dbReference>
<evidence type="ECO:0000259" key="3">
    <source>
        <dbReference type="Pfam" id="PF13439"/>
    </source>
</evidence>
<proteinExistence type="predicted"/>
<organism evidence="4 5">
    <name type="scientific">Pontivivens ytuae</name>
    <dbReference type="NCBI Taxonomy" id="2789856"/>
    <lineage>
        <taxon>Bacteria</taxon>
        <taxon>Pseudomonadati</taxon>
        <taxon>Pseudomonadota</taxon>
        <taxon>Alphaproteobacteria</taxon>
        <taxon>Rhodobacterales</taxon>
        <taxon>Paracoccaceae</taxon>
        <taxon>Pontivivens</taxon>
    </lineage>
</organism>
<dbReference type="KEGG" id="poz:I0K15_13285"/>
<dbReference type="PANTHER" id="PTHR46401">
    <property type="entry name" value="GLYCOSYLTRANSFERASE WBBK-RELATED"/>
    <property type="match status" value="1"/>
</dbReference>
<feature type="domain" description="Glycosyltransferase subfamily 4-like N-terminal" evidence="3">
    <location>
        <begin position="68"/>
        <end position="148"/>
    </location>
</feature>
<gene>
    <name evidence="4" type="ORF">I0K15_13285</name>
</gene>
<accession>A0A7S9LPM2</accession>
<keyword evidence="1 4" id="KW-0808">Transferase</keyword>
<reference evidence="4 5" key="1">
    <citation type="submission" date="2020-11" db="EMBL/GenBank/DDBJ databases">
        <title>Description of Pontivivens ytuae sp. nov. isolated from deep sea sediment of Mariana Trench.</title>
        <authorList>
            <person name="Wang Z."/>
            <person name="Sun Q.-L."/>
            <person name="Xu X.-D."/>
            <person name="Tang Y.-Z."/>
            <person name="Zhang J."/>
        </authorList>
    </citation>
    <scope>NUCLEOTIDE SEQUENCE [LARGE SCALE GENOMIC DNA]</scope>
    <source>
        <strain evidence="4 5">MT2928</strain>
    </source>
</reference>
<feature type="domain" description="Glycosyl transferase family 1" evidence="2">
    <location>
        <begin position="155"/>
        <end position="314"/>
    </location>
</feature>
<sequence length="338" mass="35287">MSLGDFAIPGDLEMRTGGYAYDRHVLAALPGLRHVALPGSFPAPTDADLEETRALLSGHGPVMIDGLALGATPVALLEGLERPIVALCHHPLALETGLDAVQAEALRASETAALGVVEAVICTSTTTARILATEYGVDDARITVAEPGLAQMDAAARQGEPPVILTVGSFTPRKGHDVLIEALLRLEDLPWQARWIGARPDEEWAARIEARVAEVGLTDRIAIEGAATDMAAVYAGADLFCLPSHYEGYGMVFAEAMMAGLPIIACAGGAVPDVVPATAGRLTEPGDARALADSLRMVLDDGRVAERMATAGRAHALSLPTWAETAARIADVLEGVRA</sequence>
<dbReference type="RefSeq" id="WP_196101992.1">
    <property type="nucleotide sequence ID" value="NZ_CP064942.1"/>
</dbReference>
<dbReference type="EMBL" id="CP064942">
    <property type="protein sequence ID" value="QPH52781.1"/>
    <property type="molecule type" value="Genomic_DNA"/>
</dbReference>
<evidence type="ECO:0000313" key="5">
    <source>
        <dbReference type="Proteomes" id="UP000594800"/>
    </source>
</evidence>
<dbReference type="AlphaFoldDB" id="A0A7S9LPM2"/>
<dbReference type="CDD" id="cd03801">
    <property type="entry name" value="GT4_PimA-like"/>
    <property type="match status" value="1"/>
</dbReference>
<dbReference type="GO" id="GO:0009103">
    <property type="term" value="P:lipopolysaccharide biosynthetic process"/>
    <property type="evidence" value="ECO:0007669"/>
    <property type="project" value="TreeGrafter"/>
</dbReference>
<evidence type="ECO:0000259" key="2">
    <source>
        <dbReference type="Pfam" id="PF00534"/>
    </source>
</evidence>
<dbReference type="InterPro" id="IPR028098">
    <property type="entry name" value="Glyco_trans_4-like_N"/>
</dbReference>
<evidence type="ECO:0000313" key="4">
    <source>
        <dbReference type="EMBL" id="QPH52781.1"/>
    </source>
</evidence>
<dbReference type="GO" id="GO:0016757">
    <property type="term" value="F:glycosyltransferase activity"/>
    <property type="evidence" value="ECO:0007669"/>
    <property type="project" value="InterPro"/>
</dbReference>
<keyword evidence="5" id="KW-1185">Reference proteome</keyword>
<dbReference type="Pfam" id="PF00534">
    <property type="entry name" value="Glycos_transf_1"/>
    <property type="match status" value="1"/>
</dbReference>